<proteinExistence type="predicted"/>
<dbReference type="Proteomes" id="UP001431235">
    <property type="component" value="Unassembled WGS sequence"/>
</dbReference>
<dbReference type="InterPro" id="IPR041657">
    <property type="entry name" value="HTH_17"/>
</dbReference>
<comment type="caution">
    <text evidence="3">The sequence shown here is derived from an EMBL/GenBank/DDBJ whole genome shotgun (WGS) entry which is preliminary data.</text>
</comment>
<evidence type="ECO:0000313" key="3">
    <source>
        <dbReference type="EMBL" id="MCL7713203.1"/>
    </source>
</evidence>
<sequence>MTRTTADIIRELFPGRVVLTPAEVAEVIGQHVDHVRDRLLRGTLIPGLRKDGGRWRVPVADLAEAIDGLARPSPPPVLTRSQMASTASPTRRRRPLGPHFAAIHARTQR</sequence>
<feature type="domain" description="Helix-turn-helix" evidence="2">
    <location>
        <begin position="18"/>
        <end position="66"/>
    </location>
</feature>
<feature type="region of interest" description="Disordered" evidence="1">
    <location>
        <begin position="70"/>
        <end position="109"/>
    </location>
</feature>
<gene>
    <name evidence="3" type="ORF">K5L01_00835</name>
</gene>
<dbReference type="Pfam" id="PF12728">
    <property type="entry name" value="HTH_17"/>
    <property type="match status" value="1"/>
</dbReference>
<dbReference type="EMBL" id="JAIKTS010000001">
    <property type="protein sequence ID" value="MCL7713203.1"/>
    <property type="molecule type" value="Genomic_DNA"/>
</dbReference>
<evidence type="ECO:0000313" key="4">
    <source>
        <dbReference type="Proteomes" id="UP001431235"/>
    </source>
</evidence>
<accession>A0ABT0SDQ3</accession>
<dbReference type="RefSeq" id="WP_250061062.1">
    <property type="nucleotide sequence ID" value="NZ_JAIKTS010000001.1"/>
</dbReference>
<keyword evidence="4" id="KW-1185">Reference proteome</keyword>
<feature type="compositionally biased region" description="Polar residues" evidence="1">
    <location>
        <begin position="79"/>
        <end position="89"/>
    </location>
</feature>
<evidence type="ECO:0000259" key="2">
    <source>
        <dbReference type="Pfam" id="PF12728"/>
    </source>
</evidence>
<reference evidence="3 4" key="1">
    <citation type="submission" date="2021-08" db="EMBL/GenBank/DDBJ databases">
        <title>Novel members of of the genus Stenotrophomonas from differernt environment.</title>
        <authorList>
            <person name="Deng Y."/>
        </authorList>
    </citation>
    <scope>NUCLEOTIDE SEQUENCE [LARGE SCALE GENOMIC DNA]</scope>
    <source>
        <strain evidence="3 4">CPCC 101365</strain>
    </source>
</reference>
<protein>
    <submittedName>
        <fullName evidence="3">Helix-turn-helix domain-containing protein</fullName>
    </submittedName>
</protein>
<name>A0ABT0SDQ3_9GAMM</name>
<evidence type="ECO:0000256" key="1">
    <source>
        <dbReference type="SAM" id="MobiDB-lite"/>
    </source>
</evidence>
<organism evidence="3 4">
    <name type="scientific">Stenotrophomonas mori</name>
    <dbReference type="NCBI Taxonomy" id="2871096"/>
    <lineage>
        <taxon>Bacteria</taxon>
        <taxon>Pseudomonadati</taxon>
        <taxon>Pseudomonadota</taxon>
        <taxon>Gammaproteobacteria</taxon>
        <taxon>Lysobacterales</taxon>
        <taxon>Lysobacteraceae</taxon>
        <taxon>Stenotrophomonas</taxon>
    </lineage>
</organism>